<comment type="caution">
    <text evidence="2">The sequence shown here is derived from an EMBL/GenBank/DDBJ whole genome shotgun (WGS) entry which is preliminary data.</text>
</comment>
<name>A0ABU5L9J5_9RICK</name>
<organism evidence="2 3">
    <name type="scientific">Candidatus Cyrtobacter comes</name>
    <dbReference type="NCBI Taxonomy" id="675776"/>
    <lineage>
        <taxon>Bacteria</taxon>
        <taxon>Pseudomonadati</taxon>
        <taxon>Pseudomonadota</taxon>
        <taxon>Alphaproteobacteria</taxon>
        <taxon>Rickettsiales</taxon>
        <taxon>Candidatus Midichloriaceae</taxon>
        <taxon>Candidatus Cyrtobacter</taxon>
    </lineage>
</organism>
<keyword evidence="3" id="KW-1185">Reference proteome</keyword>
<gene>
    <name evidence="2" type="ORF">Cyrtocomes_01181</name>
</gene>
<feature type="domain" description="DUF7689" evidence="1">
    <location>
        <begin position="106"/>
        <end position="209"/>
    </location>
</feature>
<accession>A0ABU5L9J5</accession>
<dbReference type="Proteomes" id="UP001293791">
    <property type="component" value="Unassembled WGS sequence"/>
</dbReference>
<proteinExistence type="predicted"/>
<evidence type="ECO:0000313" key="2">
    <source>
        <dbReference type="EMBL" id="MDZ5762786.1"/>
    </source>
</evidence>
<dbReference type="InterPro" id="IPR056106">
    <property type="entry name" value="DUF7689"/>
</dbReference>
<reference evidence="2 3" key="1">
    <citation type="submission" date="2023-02" db="EMBL/GenBank/DDBJ databases">
        <title>Host association and intracellularity evolved multiple times independently in the Rickettsiales.</title>
        <authorList>
            <person name="Castelli M."/>
            <person name="Nardi T."/>
            <person name="Gammuto L."/>
            <person name="Bellinzona G."/>
            <person name="Sabaneyeva E."/>
            <person name="Potekhin A."/>
            <person name="Serra V."/>
            <person name="Petroni G."/>
            <person name="Sassera D."/>
        </authorList>
    </citation>
    <scope>NUCLEOTIDE SEQUENCE [LARGE SCALE GENOMIC DNA]</scope>
    <source>
        <strain evidence="2 3">BOD18</strain>
    </source>
</reference>
<protein>
    <recommendedName>
        <fullName evidence="1">DUF7689 domain-containing protein</fullName>
    </recommendedName>
</protein>
<sequence>MTYCNTTVSFNSFNHLSSWYTFDFDSPSSCANISSDKRNYHVSAETIFDCGPRSSQVFDLCSPQNTNKTECEQYIIQFKKITRYEVLNNKAKAIKSQVPDYSKLPNCIAFAAHSFKWCDPPQKPIKTGELLGETMSMLKVCNNSTSITHIENYNSTNHTDDNSIGILVYVLRNNSTTYNITHATLFVNGILYSKLGSNQLVHHGDSDLSSFPGIVKTCNAINSHSQLCDVNKTFTNLLLVSIASLLKEKYSNFLSDLGMGQAEPLDEIITIYEKLAPQYPSLRQEKSDKVYPISRHVSAGLNNTISNLKQSILLTEGSLLEYNDNLRNVMEFFFQSFKTNKLKINCSAISNLLFDSAFILKSKAKQLQDTGFTDTYLNCKSFFIGAASEEFCTKLGKIESKSLANYLMYIADIFEDVQLDSGYGNPSFYFEVNDYVN</sequence>
<dbReference type="Pfam" id="PF24738">
    <property type="entry name" value="DUF7689"/>
    <property type="match status" value="1"/>
</dbReference>
<evidence type="ECO:0000313" key="3">
    <source>
        <dbReference type="Proteomes" id="UP001293791"/>
    </source>
</evidence>
<dbReference type="EMBL" id="JARGYT010000113">
    <property type="protein sequence ID" value="MDZ5762786.1"/>
    <property type="molecule type" value="Genomic_DNA"/>
</dbReference>
<evidence type="ECO:0000259" key="1">
    <source>
        <dbReference type="Pfam" id="PF24738"/>
    </source>
</evidence>